<evidence type="ECO:0000313" key="2">
    <source>
        <dbReference type="Proteomes" id="UP000608024"/>
    </source>
</evidence>
<dbReference type="InterPro" id="IPR024411">
    <property type="entry name" value="Tail_terminator_phage"/>
</dbReference>
<proteinExistence type="predicted"/>
<comment type="caution">
    <text evidence="1">The sequence shown here is derived from an EMBL/GenBank/DDBJ whole genome shotgun (WGS) entry which is preliminary data.</text>
</comment>
<dbReference type="Pfam" id="PF12691">
    <property type="entry name" value="Phage_tail_terminator_6"/>
    <property type="match status" value="1"/>
</dbReference>
<dbReference type="AlphaFoldDB" id="A0A918Z636"/>
<keyword evidence="2" id="KW-1185">Reference proteome</keyword>
<reference evidence="1" key="2">
    <citation type="submission" date="2020-09" db="EMBL/GenBank/DDBJ databases">
        <authorList>
            <person name="Sun Q."/>
            <person name="Ohkuma M."/>
        </authorList>
    </citation>
    <scope>NUCLEOTIDE SEQUENCE</scope>
    <source>
        <strain evidence="1">JCM 4784</strain>
    </source>
</reference>
<reference evidence="1" key="1">
    <citation type="journal article" date="2014" name="Int. J. Syst. Evol. Microbiol.">
        <title>Complete genome sequence of Corynebacterium casei LMG S-19264T (=DSM 44701T), isolated from a smear-ripened cheese.</title>
        <authorList>
            <consortium name="US DOE Joint Genome Institute (JGI-PGF)"/>
            <person name="Walter F."/>
            <person name="Albersmeier A."/>
            <person name="Kalinowski J."/>
            <person name="Ruckert C."/>
        </authorList>
    </citation>
    <scope>NUCLEOTIDE SEQUENCE</scope>
    <source>
        <strain evidence="1">JCM 4784</strain>
    </source>
</reference>
<dbReference type="EMBL" id="BNBT01000005">
    <property type="protein sequence ID" value="GHE38802.1"/>
    <property type="molecule type" value="Genomic_DNA"/>
</dbReference>
<evidence type="ECO:0000313" key="1">
    <source>
        <dbReference type="EMBL" id="GHE38802.1"/>
    </source>
</evidence>
<dbReference type="Proteomes" id="UP000608024">
    <property type="component" value="Unassembled WGS sequence"/>
</dbReference>
<name>A0A918Z636_9ACTN</name>
<sequence>MTGVQVRMRRGRDPREVEDLADDVFDLLHNRRGLVLNGVHVALIWRQSQAPMGQDVHGRQEIAATYYLRATRPSPHLYE</sequence>
<protein>
    <submittedName>
        <fullName evidence="1">Uncharacterized protein</fullName>
    </submittedName>
</protein>
<accession>A0A918Z636</accession>
<gene>
    <name evidence="1" type="ORF">GCM10018785_05430</name>
</gene>
<organism evidence="1 2">
    <name type="scientific">Streptomyces longispororuber</name>
    <dbReference type="NCBI Taxonomy" id="68230"/>
    <lineage>
        <taxon>Bacteria</taxon>
        <taxon>Bacillati</taxon>
        <taxon>Actinomycetota</taxon>
        <taxon>Actinomycetes</taxon>
        <taxon>Kitasatosporales</taxon>
        <taxon>Streptomycetaceae</taxon>
        <taxon>Streptomyces</taxon>
    </lineage>
</organism>